<dbReference type="InterPro" id="IPR036651">
    <property type="entry name" value="Gln_synt_N_sf"/>
</dbReference>
<accession>A4JTS1</accession>
<reference evidence="8 9" key="1">
    <citation type="submission" date="2007-03" db="EMBL/GenBank/DDBJ databases">
        <title>Complete sequence of plasmid pBVIE01 of Burkholderia vietnamiensis G4.</title>
        <authorList>
            <consortium name="US DOE Joint Genome Institute"/>
            <person name="Copeland A."/>
            <person name="Lucas S."/>
            <person name="Lapidus A."/>
            <person name="Barry K."/>
            <person name="Detter J.C."/>
            <person name="Glavina del Rio T."/>
            <person name="Hammon N."/>
            <person name="Israni S."/>
            <person name="Dalin E."/>
            <person name="Tice H."/>
            <person name="Pitluck S."/>
            <person name="Chain P."/>
            <person name="Malfatti S."/>
            <person name="Shin M."/>
            <person name="Vergez L."/>
            <person name="Schmutz J."/>
            <person name="Larimer F."/>
            <person name="Land M."/>
            <person name="Hauser L."/>
            <person name="Kyrpides N."/>
            <person name="Tiedje J."/>
            <person name="Richardson P."/>
        </authorList>
    </citation>
    <scope>NUCLEOTIDE SEQUENCE [LARGE SCALE GENOMIC DNA]</scope>
    <source>
        <strain evidence="9">G4 / LMG 22486</strain>
        <plasmid evidence="8 9">pBVIE01</plasmid>
    </source>
</reference>
<proteinExistence type="inferred from homology"/>
<dbReference type="KEGG" id="bvi:Bcep1808_6787"/>
<keyword evidence="3" id="KW-0547">Nucleotide-binding</keyword>
<keyword evidence="4" id="KW-0067">ATP-binding</keyword>
<dbReference type="HOGENOM" id="CLU_017290_0_1_4"/>
<evidence type="ECO:0000313" key="9">
    <source>
        <dbReference type="Proteomes" id="UP000002287"/>
    </source>
</evidence>
<gene>
    <name evidence="8" type="ordered locus">Bcep1808_6787</name>
</gene>
<dbReference type="EC" id="6.3.1.2" evidence="8"/>
<evidence type="ECO:0000256" key="2">
    <source>
        <dbReference type="ARBA" id="ARBA00022598"/>
    </source>
</evidence>
<evidence type="ECO:0000256" key="1">
    <source>
        <dbReference type="ARBA" id="ARBA00009897"/>
    </source>
</evidence>
<dbReference type="Proteomes" id="UP000002287">
    <property type="component" value="Plasmid pBVIE01"/>
</dbReference>
<keyword evidence="8" id="KW-0614">Plasmid</keyword>
<comment type="similarity">
    <text evidence="1 5 6">Belongs to the glutamine synthetase family.</text>
</comment>
<geneLocation type="plasmid" evidence="8 9">
    <name>pBVIE01</name>
</geneLocation>
<dbReference type="GO" id="GO:0042402">
    <property type="term" value="P:biogenic amine catabolic process"/>
    <property type="evidence" value="ECO:0007669"/>
    <property type="project" value="UniProtKB-ARBA"/>
</dbReference>
<dbReference type="Pfam" id="PF00120">
    <property type="entry name" value="Gln-synt_C"/>
    <property type="match status" value="1"/>
</dbReference>
<dbReference type="GO" id="GO:0006542">
    <property type="term" value="P:glutamine biosynthetic process"/>
    <property type="evidence" value="ECO:0007669"/>
    <property type="project" value="InterPro"/>
</dbReference>
<evidence type="ECO:0000256" key="4">
    <source>
        <dbReference type="ARBA" id="ARBA00022840"/>
    </source>
</evidence>
<dbReference type="InterPro" id="IPR014746">
    <property type="entry name" value="Gln_synth/guanido_kin_cat_dom"/>
</dbReference>
<dbReference type="GO" id="GO:0004356">
    <property type="term" value="F:glutamine synthetase activity"/>
    <property type="evidence" value="ECO:0007669"/>
    <property type="project" value="UniProtKB-EC"/>
</dbReference>
<dbReference type="PANTHER" id="PTHR43785">
    <property type="entry name" value="GAMMA-GLUTAMYLPUTRESCINE SYNTHETASE"/>
    <property type="match status" value="1"/>
</dbReference>
<evidence type="ECO:0000313" key="8">
    <source>
        <dbReference type="EMBL" id="ABO59674.1"/>
    </source>
</evidence>
<evidence type="ECO:0000259" key="7">
    <source>
        <dbReference type="PROSITE" id="PS51987"/>
    </source>
</evidence>
<dbReference type="PROSITE" id="PS51987">
    <property type="entry name" value="GS_CATALYTIC"/>
    <property type="match status" value="1"/>
</dbReference>
<keyword evidence="2 8" id="KW-0436">Ligase</keyword>
<dbReference type="AlphaFoldDB" id="A4JTS1"/>
<organism evidence="8 9">
    <name type="scientific">Burkholderia vietnamiensis (strain G4 / LMG 22486)</name>
    <name type="common">Burkholderia cepacia (strain R1808)</name>
    <dbReference type="NCBI Taxonomy" id="269482"/>
    <lineage>
        <taxon>Bacteria</taxon>
        <taxon>Pseudomonadati</taxon>
        <taxon>Pseudomonadota</taxon>
        <taxon>Betaproteobacteria</taxon>
        <taxon>Burkholderiales</taxon>
        <taxon>Burkholderiaceae</taxon>
        <taxon>Burkholderia</taxon>
        <taxon>Burkholderia cepacia complex</taxon>
    </lineage>
</organism>
<feature type="domain" description="GS catalytic" evidence="7">
    <location>
        <begin position="122"/>
        <end position="459"/>
    </location>
</feature>
<dbReference type="FunFam" id="3.30.590.10:FF:000005">
    <property type="entry name" value="Probable glutamine synthetase"/>
    <property type="match status" value="1"/>
</dbReference>
<dbReference type="SUPFAM" id="SSF54368">
    <property type="entry name" value="Glutamine synthetase, N-terminal domain"/>
    <property type="match status" value="1"/>
</dbReference>
<evidence type="ECO:0000256" key="5">
    <source>
        <dbReference type="PROSITE-ProRule" id="PRU01331"/>
    </source>
</evidence>
<dbReference type="EMBL" id="CP000617">
    <property type="protein sequence ID" value="ABO59674.1"/>
    <property type="molecule type" value="Genomic_DNA"/>
</dbReference>
<sequence>MMQARDVKTAADARKIVEERGLTHVEVAVTDLDGVLRGKYLSRDKFFSALENSFGFCSVLFGWDCNDELYDEACKIEYTGWHNGYRDDEVRVIPESCRELPHKNSLLFLAEAHSEHGARVCPRNLLSRVLARADELGFSVVSGFEYEFYGFNETPQSAAEKGYRDLKLLTPTSCGYSVLRAAVQSELFQDLLKIGQVMDFPIEGLHTEAGKGAMEAALSLDTGIGSADKAVLFKTFSKAVAQQRDITLSFMAKYSMEMPGCGGHIHLSLKDKDGKPVFFDAAQAHQMSKTMRHFIAGQQLLMPEFLAMVAPTVNAYSRLVPGYWAPTSATWGVDNRTCALRVVGGSPKSKRIEYRVTSADTNPYLVQAAVLASGLWGIEHELEPTPPSTGNAYVQKVSGELTLPRTLAEAAGRLRSSRAARDCFGDAFVDHFASTREWEDREYRRHVSDWELKRYFEII</sequence>
<name>A4JTS1_BURVG</name>
<dbReference type="SMART" id="SM01230">
    <property type="entry name" value="Gln-synt_C"/>
    <property type="match status" value="1"/>
</dbReference>
<evidence type="ECO:0000256" key="3">
    <source>
        <dbReference type="ARBA" id="ARBA00022741"/>
    </source>
</evidence>
<evidence type="ECO:0000256" key="6">
    <source>
        <dbReference type="RuleBase" id="RU000384"/>
    </source>
</evidence>
<protein>
    <submittedName>
        <fullName evidence="8">L-glutamine synthetase</fullName>
        <ecNumber evidence="8">6.3.1.2</ecNumber>
    </submittedName>
</protein>
<dbReference type="PANTHER" id="PTHR43785:SF12">
    <property type="entry name" value="TYPE-1 GLUTAMINE SYNTHETASE 2"/>
    <property type="match status" value="1"/>
</dbReference>
<dbReference type="InterPro" id="IPR008146">
    <property type="entry name" value="Gln_synth_cat_dom"/>
</dbReference>
<dbReference type="GO" id="GO:0005524">
    <property type="term" value="F:ATP binding"/>
    <property type="evidence" value="ECO:0007669"/>
    <property type="project" value="UniProtKB-KW"/>
</dbReference>
<dbReference type="GO" id="GO:0006576">
    <property type="term" value="P:biogenic amine metabolic process"/>
    <property type="evidence" value="ECO:0007669"/>
    <property type="project" value="UniProtKB-ARBA"/>
</dbReference>
<dbReference type="Gene3D" id="3.30.590.10">
    <property type="entry name" value="Glutamine synthetase/guanido kinase, catalytic domain"/>
    <property type="match status" value="1"/>
</dbReference>
<dbReference type="SUPFAM" id="SSF55931">
    <property type="entry name" value="Glutamine synthetase/guanido kinase"/>
    <property type="match status" value="1"/>
</dbReference>